<dbReference type="Gene3D" id="3.40.190.10">
    <property type="entry name" value="Periplasmic binding protein-like II"/>
    <property type="match status" value="1"/>
</dbReference>
<dbReference type="PANTHER" id="PTHR30290">
    <property type="entry name" value="PERIPLASMIC BINDING COMPONENT OF ABC TRANSPORTER"/>
    <property type="match status" value="1"/>
</dbReference>
<evidence type="ECO:0000256" key="1">
    <source>
        <dbReference type="ARBA" id="ARBA00004196"/>
    </source>
</evidence>
<name>A0A343TNC8_9EURY</name>
<evidence type="ECO:0000259" key="5">
    <source>
        <dbReference type="Pfam" id="PF00496"/>
    </source>
</evidence>
<evidence type="ECO:0000313" key="6">
    <source>
        <dbReference type="EMBL" id="AUX10600.1"/>
    </source>
</evidence>
<keyword evidence="7" id="KW-1185">Reference proteome</keyword>
<keyword evidence="3" id="KW-0813">Transport</keyword>
<evidence type="ECO:0000256" key="4">
    <source>
        <dbReference type="ARBA" id="ARBA00022729"/>
    </source>
</evidence>
<comment type="subcellular location">
    <subcellularLocation>
        <location evidence="1">Cell envelope</location>
    </subcellularLocation>
</comment>
<proteinExistence type="inferred from homology"/>
<dbReference type="Gene3D" id="3.10.105.10">
    <property type="entry name" value="Dipeptide-binding Protein, Domain 3"/>
    <property type="match status" value="1"/>
</dbReference>
<gene>
    <name evidence="6" type="primary">ddpA</name>
    <name evidence="6" type="ORF">AArcSl_2989</name>
</gene>
<dbReference type="GO" id="GO:0015833">
    <property type="term" value="P:peptide transport"/>
    <property type="evidence" value="ECO:0007669"/>
    <property type="project" value="TreeGrafter"/>
</dbReference>
<accession>A0A343TNC8</accession>
<dbReference type="Gene3D" id="3.90.76.10">
    <property type="entry name" value="Dipeptide-binding Protein, Domain 1"/>
    <property type="match status" value="1"/>
</dbReference>
<keyword evidence="4" id="KW-0732">Signal</keyword>
<dbReference type="GeneID" id="37879350"/>
<evidence type="ECO:0000256" key="3">
    <source>
        <dbReference type="ARBA" id="ARBA00022448"/>
    </source>
</evidence>
<dbReference type="Pfam" id="PF00496">
    <property type="entry name" value="SBP_bac_5"/>
    <property type="match status" value="1"/>
</dbReference>
<dbReference type="SUPFAM" id="SSF53850">
    <property type="entry name" value="Periplasmic binding protein-like II"/>
    <property type="match status" value="1"/>
</dbReference>
<dbReference type="InterPro" id="IPR006311">
    <property type="entry name" value="TAT_signal"/>
</dbReference>
<dbReference type="EMBL" id="CP025066">
    <property type="protein sequence ID" value="AUX10600.1"/>
    <property type="molecule type" value="Genomic_DNA"/>
</dbReference>
<reference evidence="7" key="1">
    <citation type="submission" date="2017-11" db="EMBL/GenBank/DDBJ databases">
        <title>Phenotypic and genomic properties of facultatively anaerobic sulfur-reducing natronoarchaea from hypersaline soda lakes.</title>
        <authorList>
            <person name="Sorokin D.Y."/>
            <person name="Kublanov I.V."/>
            <person name="Roman P."/>
            <person name="Sinninghe Damste J.S."/>
            <person name="Golyshin P.N."/>
            <person name="Rojo D."/>
            <person name="Ciordia S."/>
            <person name="Mena M.D.C."/>
            <person name="Ferrer M."/>
            <person name="Messina E."/>
            <person name="Smedile F."/>
            <person name="La Spada G."/>
            <person name="La Cono V."/>
            <person name="Yakimov M.M."/>
        </authorList>
    </citation>
    <scope>NUCLEOTIDE SEQUENCE [LARGE SCALE GENOMIC DNA]</scope>
    <source>
        <strain evidence="7">AArc-Sl</strain>
    </source>
</reference>
<organism evidence="6 7">
    <name type="scientific">Halalkaliarchaeum desulfuricum</name>
    <dbReference type="NCBI Taxonomy" id="2055893"/>
    <lineage>
        <taxon>Archaea</taxon>
        <taxon>Methanobacteriati</taxon>
        <taxon>Methanobacteriota</taxon>
        <taxon>Stenosarchaea group</taxon>
        <taxon>Halobacteria</taxon>
        <taxon>Halobacteriales</taxon>
        <taxon>Haloferacaceae</taxon>
        <taxon>Halalkaliarchaeum</taxon>
    </lineage>
</organism>
<dbReference type="GO" id="GO:0043190">
    <property type="term" value="C:ATP-binding cassette (ABC) transporter complex"/>
    <property type="evidence" value="ECO:0007669"/>
    <property type="project" value="InterPro"/>
</dbReference>
<dbReference type="OrthoDB" id="194307at2157"/>
<dbReference type="GO" id="GO:1904680">
    <property type="term" value="F:peptide transmembrane transporter activity"/>
    <property type="evidence" value="ECO:0007669"/>
    <property type="project" value="TreeGrafter"/>
</dbReference>
<protein>
    <submittedName>
        <fullName evidence="6">Peptide/nickel transport system substrate-binding protein</fullName>
    </submittedName>
</protein>
<evidence type="ECO:0000313" key="7">
    <source>
        <dbReference type="Proteomes" id="UP000263012"/>
    </source>
</evidence>
<comment type="similarity">
    <text evidence="2">Belongs to the bacterial solute-binding protein 5 family.</text>
</comment>
<dbReference type="GO" id="GO:0042597">
    <property type="term" value="C:periplasmic space"/>
    <property type="evidence" value="ECO:0007669"/>
    <property type="project" value="UniProtKB-ARBA"/>
</dbReference>
<dbReference type="PROSITE" id="PS51318">
    <property type="entry name" value="TAT"/>
    <property type="match status" value="1"/>
</dbReference>
<dbReference type="RefSeq" id="WP_119821054.1">
    <property type="nucleotide sequence ID" value="NZ_CP025066.1"/>
</dbReference>
<dbReference type="InterPro" id="IPR039424">
    <property type="entry name" value="SBP_5"/>
</dbReference>
<dbReference type="KEGG" id="hdf:AArcSl_2989"/>
<sequence>MTDLTAGEFDRRTVLQTTAAAGILGVAGCLGGDERAALHVGSPWGIDRDPLESGYALRRVGITEALVGVSHDVEPTPSLATDWEQVTQTRWEFTLREGVTFHDGRQLDARTALPSLRRAASSNAFANVPVRSVEAVDDVTIAIETETPFAPLLAHMSRHEAVVLSPDALDDDPIEPIGTGPFVFDSLETGAELRARRNEEYHGTVPSVESVRYEVVEDDQTRRLKLENGELEMARILPQEFVADLEAADGIDVYTPTIPRLRFLTFDTQSAPFDDSRVRRAVTHGIDRAAITESVLEGIDDPVGEPIPPVMSSWADPDVDGPQYDPERADDLLSTAGWTTGSDGTRTNGDERLSVDCYTYDARSLPLIGEVLQSQLADIGIEFELAILEYGTMVDRISRDPFDAYLTSWNWHYPDPDRLTDLFHSAGALQHGWNNDRVDRLLEEARASFDPEIRRQKYHAVQSAVLDDVPIAVLTGYTNVIATSADVRGYDPHPAETQYGLEHVNLEGK</sequence>
<dbReference type="Proteomes" id="UP000263012">
    <property type="component" value="Chromosome"/>
</dbReference>
<dbReference type="InterPro" id="IPR030678">
    <property type="entry name" value="Peptide/Ni-bd"/>
</dbReference>
<evidence type="ECO:0000256" key="2">
    <source>
        <dbReference type="ARBA" id="ARBA00005695"/>
    </source>
</evidence>
<dbReference type="PANTHER" id="PTHR30290:SF10">
    <property type="entry name" value="PERIPLASMIC OLIGOPEPTIDE-BINDING PROTEIN-RELATED"/>
    <property type="match status" value="1"/>
</dbReference>
<dbReference type="PIRSF" id="PIRSF002741">
    <property type="entry name" value="MppA"/>
    <property type="match status" value="1"/>
</dbReference>
<feature type="domain" description="Solute-binding protein family 5" evidence="5">
    <location>
        <begin position="74"/>
        <end position="426"/>
    </location>
</feature>
<dbReference type="InterPro" id="IPR000914">
    <property type="entry name" value="SBP_5_dom"/>
</dbReference>
<dbReference type="AlphaFoldDB" id="A0A343TNC8"/>